<dbReference type="AlphaFoldDB" id="A0ABD5Q1Z3"/>
<keyword evidence="9 11" id="KW-1133">Transmembrane helix</keyword>
<gene>
    <name evidence="12" type="primary">cbiB</name>
    <name evidence="11" type="synonym">cobD</name>
    <name evidence="12" type="ORF">ACFO9K_09360</name>
</gene>
<protein>
    <recommendedName>
        <fullName evidence="5 11">Probable cobalamin biosynthesis protein CobD</fullName>
    </recommendedName>
</protein>
<dbReference type="GO" id="GO:0005886">
    <property type="term" value="C:plasma membrane"/>
    <property type="evidence" value="ECO:0007669"/>
    <property type="project" value="UniProtKB-SubCell"/>
</dbReference>
<keyword evidence="7 11" id="KW-0169">Cobalamin biosynthesis</keyword>
<evidence type="ECO:0000313" key="12">
    <source>
        <dbReference type="EMBL" id="MFC4824472.1"/>
    </source>
</evidence>
<feature type="transmembrane region" description="Helical" evidence="11">
    <location>
        <begin position="295"/>
        <end position="318"/>
    </location>
</feature>
<evidence type="ECO:0000256" key="10">
    <source>
        <dbReference type="ARBA" id="ARBA00023136"/>
    </source>
</evidence>
<sequence>MNPPGGVSVGAAAAGVLPAATVALALALDAAVAEPPRRLHPVAWFGSLVARFDREWSHPATVGLAVAVALPLFAAAAVALAVGLATRLHPALGVAAAGLAVFAATSLRMLSSKAAEVVAASDADLPTARERLRWLAGRDAADLSAGEVRSAAVESAAENLADGAVAPLLAFALFAPFSLAAGAAAAAWVKAVNTLDSMLGYLDVSHGTASARLDDLTMWIPARASAVLLALAASLPASLLAARRWADAPPSPNSGWPMATLAAVVDSRLEKPGVYVLNPGGALPSVETSRAAIRVVSVAGVLAFLFAGLLAGVATVLLPEVVAWL</sequence>
<feature type="transmembrane region" description="Helical" evidence="11">
    <location>
        <begin position="61"/>
        <end position="85"/>
    </location>
</feature>
<evidence type="ECO:0000256" key="3">
    <source>
        <dbReference type="ARBA" id="ARBA00004953"/>
    </source>
</evidence>
<comment type="function">
    <text evidence="1 11">Converts cobyric acid to cobinamide by the addition of aminopropanol on the F carboxylic group.</text>
</comment>
<keyword evidence="10 11" id="KW-0472">Membrane</keyword>
<evidence type="ECO:0000256" key="2">
    <source>
        <dbReference type="ARBA" id="ARBA00004651"/>
    </source>
</evidence>
<keyword evidence="8 11" id="KW-0812">Transmembrane</keyword>
<dbReference type="RefSeq" id="WP_254269790.1">
    <property type="nucleotide sequence ID" value="NZ_CP100400.1"/>
</dbReference>
<keyword evidence="6 11" id="KW-1003">Cell membrane</keyword>
<keyword evidence="13" id="KW-1185">Reference proteome</keyword>
<evidence type="ECO:0000256" key="5">
    <source>
        <dbReference type="ARBA" id="ARBA00016185"/>
    </source>
</evidence>
<organism evidence="12 13">
    <name type="scientific">Halorussus aquaticus</name>
    <dbReference type="NCBI Taxonomy" id="2953748"/>
    <lineage>
        <taxon>Archaea</taxon>
        <taxon>Methanobacteriati</taxon>
        <taxon>Methanobacteriota</taxon>
        <taxon>Stenosarchaea group</taxon>
        <taxon>Halobacteria</taxon>
        <taxon>Halobacteriales</taxon>
        <taxon>Haladaptataceae</taxon>
        <taxon>Halorussus</taxon>
    </lineage>
</organism>
<evidence type="ECO:0000256" key="11">
    <source>
        <dbReference type="HAMAP-Rule" id="MF_00024"/>
    </source>
</evidence>
<dbReference type="InterPro" id="IPR004485">
    <property type="entry name" value="Cobalamin_biosynth_CobD/CbiB"/>
</dbReference>
<accession>A0ABD5Q1Z3</accession>
<evidence type="ECO:0000256" key="1">
    <source>
        <dbReference type="ARBA" id="ARBA00003384"/>
    </source>
</evidence>
<evidence type="ECO:0000256" key="6">
    <source>
        <dbReference type="ARBA" id="ARBA00022475"/>
    </source>
</evidence>
<name>A0ABD5Q1Z3_9EURY</name>
<dbReference type="PANTHER" id="PTHR34308:SF1">
    <property type="entry name" value="COBALAMIN BIOSYNTHESIS PROTEIN CBIB"/>
    <property type="match status" value="1"/>
</dbReference>
<dbReference type="GO" id="GO:0015420">
    <property type="term" value="F:ABC-type vitamin B12 transporter activity"/>
    <property type="evidence" value="ECO:0007669"/>
    <property type="project" value="UniProtKB-UniRule"/>
</dbReference>
<comment type="caution">
    <text evidence="12">The sequence shown here is derived from an EMBL/GenBank/DDBJ whole genome shotgun (WGS) entry which is preliminary data.</text>
</comment>
<dbReference type="PANTHER" id="PTHR34308">
    <property type="entry name" value="COBALAMIN BIOSYNTHESIS PROTEIN CBIB"/>
    <property type="match status" value="1"/>
</dbReference>
<proteinExistence type="inferred from homology"/>
<evidence type="ECO:0000256" key="8">
    <source>
        <dbReference type="ARBA" id="ARBA00022692"/>
    </source>
</evidence>
<dbReference type="Pfam" id="PF03186">
    <property type="entry name" value="CobD_Cbib"/>
    <property type="match status" value="1"/>
</dbReference>
<evidence type="ECO:0000256" key="9">
    <source>
        <dbReference type="ARBA" id="ARBA00022989"/>
    </source>
</evidence>
<evidence type="ECO:0000256" key="7">
    <source>
        <dbReference type="ARBA" id="ARBA00022573"/>
    </source>
</evidence>
<dbReference type="NCBIfam" id="TIGR00380">
    <property type="entry name" value="cobal_cbiB"/>
    <property type="match status" value="1"/>
</dbReference>
<evidence type="ECO:0000256" key="4">
    <source>
        <dbReference type="ARBA" id="ARBA00006263"/>
    </source>
</evidence>
<evidence type="ECO:0000313" key="13">
    <source>
        <dbReference type="Proteomes" id="UP001595945"/>
    </source>
</evidence>
<feature type="transmembrane region" description="Helical" evidence="11">
    <location>
        <begin position="168"/>
        <end position="189"/>
    </location>
</feature>
<dbReference type="HAMAP" id="MF_00024">
    <property type="entry name" value="CobD_CbiB"/>
    <property type="match status" value="1"/>
</dbReference>
<comment type="subcellular location">
    <subcellularLocation>
        <location evidence="2 11">Cell membrane</location>
        <topology evidence="2 11">Multi-pass membrane protein</topology>
    </subcellularLocation>
</comment>
<dbReference type="GeneID" id="73044843"/>
<comment type="similarity">
    <text evidence="4 11">Belongs to the CobD/CbiB family.</text>
</comment>
<dbReference type="EMBL" id="JBHSHT010000001">
    <property type="protein sequence ID" value="MFC4824472.1"/>
    <property type="molecule type" value="Genomic_DNA"/>
</dbReference>
<dbReference type="Proteomes" id="UP001595945">
    <property type="component" value="Unassembled WGS sequence"/>
</dbReference>
<feature type="transmembrane region" description="Helical" evidence="11">
    <location>
        <begin position="6"/>
        <end position="28"/>
    </location>
</feature>
<reference evidence="12 13" key="1">
    <citation type="journal article" date="2019" name="Int. J. Syst. Evol. Microbiol.">
        <title>The Global Catalogue of Microorganisms (GCM) 10K type strain sequencing project: providing services to taxonomists for standard genome sequencing and annotation.</title>
        <authorList>
            <consortium name="The Broad Institute Genomics Platform"/>
            <consortium name="The Broad Institute Genome Sequencing Center for Infectious Disease"/>
            <person name="Wu L."/>
            <person name="Ma J."/>
        </authorList>
    </citation>
    <scope>NUCLEOTIDE SEQUENCE [LARGE SCALE GENOMIC DNA]</scope>
    <source>
        <strain evidence="12 13">XZYJ18</strain>
    </source>
</reference>
<comment type="pathway">
    <text evidence="3 11">Cofactor biosynthesis; adenosylcobalamin biosynthesis.</text>
</comment>
<feature type="transmembrane region" description="Helical" evidence="11">
    <location>
        <begin position="91"/>
        <end position="110"/>
    </location>
</feature>
<dbReference type="GO" id="GO:0009236">
    <property type="term" value="P:cobalamin biosynthetic process"/>
    <property type="evidence" value="ECO:0007669"/>
    <property type="project" value="UniProtKB-UniRule"/>
</dbReference>